<dbReference type="GO" id="GO:0031505">
    <property type="term" value="P:fungal-type cell wall organization"/>
    <property type="evidence" value="ECO:0007669"/>
    <property type="project" value="TreeGrafter"/>
</dbReference>
<feature type="compositionally biased region" description="Basic and acidic residues" evidence="2">
    <location>
        <begin position="565"/>
        <end position="578"/>
    </location>
</feature>
<evidence type="ECO:0000259" key="4">
    <source>
        <dbReference type="PROSITE" id="PS51767"/>
    </source>
</evidence>
<accession>A0A8H8RWE4</accession>
<keyword evidence="3" id="KW-0812">Transmembrane</keyword>
<keyword evidence="6" id="KW-1185">Reference proteome</keyword>
<dbReference type="OrthoDB" id="4074350at2759"/>
<evidence type="ECO:0000256" key="1">
    <source>
        <dbReference type="ARBA" id="ARBA00007447"/>
    </source>
</evidence>
<evidence type="ECO:0000313" key="6">
    <source>
        <dbReference type="Proteomes" id="UP000462212"/>
    </source>
</evidence>
<feature type="compositionally biased region" description="Polar residues" evidence="2">
    <location>
        <begin position="1"/>
        <end position="19"/>
    </location>
</feature>
<proteinExistence type="inferred from homology"/>
<dbReference type="Gene3D" id="2.40.70.10">
    <property type="entry name" value="Acid Proteases"/>
    <property type="match status" value="2"/>
</dbReference>
<dbReference type="GO" id="GO:0006508">
    <property type="term" value="P:proteolysis"/>
    <property type="evidence" value="ECO:0007669"/>
    <property type="project" value="InterPro"/>
</dbReference>
<dbReference type="Pfam" id="PF00026">
    <property type="entry name" value="Asp"/>
    <property type="match status" value="1"/>
</dbReference>
<dbReference type="GO" id="GO:0005576">
    <property type="term" value="C:extracellular region"/>
    <property type="evidence" value="ECO:0007669"/>
    <property type="project" value="TreeGrafter"/>
</dbReference>
<dbReference type="InterPro" id="IPR033121">
    <property type="entry name" value="PEPTIDASE_A1"/>
</dbReference>
<dbReference type="PANTHER" id="PTHR47965:SF101">
    <property type="entry name" value="HYPOTHETICAL ASPARTYL PROTEASE (EUROFUNG)-RELATED"/>
    <property type="match status" value="1"/>
</dbReference>
<dbReference type="EMBL" id="QGMJ01000111">
    <property type="protein sequence ID" value="TVY42083.1"/>
    <property type="molecule type" value="Genomic_DNA"/>
</dbReference>
<dbReference type="CDD" id="cd05471">
    <property type="entry name" value="pepsin_like"/>
    <property type="match status" value="1"/>
</dbReference>
<dbReference type="SUPFAM" id="SSF50630">
    <property type="entry name" value="Acid proteases"/>
    <property type="match status" value="1"/>
</dbReference>
<feature type="region of interest" description="Disordered" evidence="2">
    <location>
        <begin position="1"/>
        <end position="21"/>
    </location>
</feature>
<evidence type="ECO:0000256" key="3">
    <source>
        <dbReference type="SAM" id="Phobius"/>
    </source>
</evidence>
<dbReference type="PRINTS" id="PR00792">
    <property type="entry name" value="PEPSIN"/>
</dbReference>
<keyword evidence="3" id="KW-1133">Transmembrane helix</keyword>
<name>A0A8H8RWE4_9HELO</name>
<evidence type="ECO:0000313" key="5">
    <source>
        <dbReference type="EMBL" id="TVY42083.1"/>
    </source>
</evidence>
<gene>
    <name evidence="5" type="primary">SAP8_0</name>
    <name evidence="5" type="ORF">LSUB1_G007368</name>
</gene>
<feature type="region of interest" description="Disordered" evidence="2">
    <location>
        <begin position="539"/>
        <end position="578"/>
    </location>
</feature>
<dbReference type="PROSITE" id="PS51767">
    <property type="entry name" value="PEPTIDASE_A1"/>
    <property type="match status" value="1"/>
</dbReference>
<feature type="domain" description="Peptidase A1" evidence="4">
    <location>
        <begin position="29"/>
        <end position="374"/>
    </location>
</feature>
<dbReference type="PANTHER" id="PTHR47965">
    <property type="entry name" value="ASPARTYL PROTEASE-RELATED"/>
    <property type="match status" value="1"/>
</dbReference>
<comment type="caution">
    <text evidence="5">The sequence shown here is derived from an EMBL/GenBank/DDBJ whole genome shotgun (WGS) entry which is preliminary data.</text>
</comment>
<dbReference type="InterPro" id="IPR001461">
    <property type="entry name" value="Aspartic_peptidase_A1"/>
</dbReference>
<dbReference type="InterPro" id="IPR021109">
    <property type="entry name" value="Peptidase_aspartic_dom_sf"/>
</dbReference>
<dbReference type="GO" id="GO:0004190">
    <property type="term" value="F:aspartic-type endopeptidase activity"/>
    <property type="evidence" value="ECO:0007669"/>
    <property type="project" value="InterPro"/>
</dbReference>
<organism evidence="5 6">
    <name type="scientific">Lachnellula subtilissima</name>
    <dbReference type="NCBI Taxonomy" id="602034"/>
    <lineage>
        <taxon>Eukaryota</taxon>
        <taxon>Fungi</taxon>
        <taxon>Dikarya</taxon>
        <taxon>Ascomycota</taxon>
        <taxon>Pezizomycotina</taxon>
        <taxon>Leotiomycetes</taxon>
        <taxon>Helotiales</taxon>
        <taxon>Lachnaceae</taxon>
        <taxon>Lachnellula</taxon>
    </lineage>
</organism>
<protein>
    <submittedName>
        <fullName evidence="5">Candidapepsin</fullName>
    </submittedName>
</protein>
<dbReference type="GO" id="GO:0009277">
    <property type="term" value="C:fungal-type cell wall"/>
    <property type="evidence" value="ECO:0007669"/>
    <property type="project" value="TreeGrafter"/>
</dbReference>
<keyword evidence="3" id="KW-0472">Membrane</keyword>
<dbReference type="InterPro" id="IPR034164">
    <property type="entry name" value="Pepsin-like_dom"/>
</dbReference>
<feature type="transmembrane region" description="Helical" evidence="3">
    <location>
        <begin position="416"/>
        <end position="440"/>
    </location>
</feature>
<sequence length="578" mass="62357">MTSAASSLPQPISVSTSQAWDDDGAGSWSTFIVEVGTPAQPARVMVSTAGNEVWVVVPQGCPDKYGTDCAKDRGGIFTVDNSTTWTNIGLYTLELETNLGYTGNGQYGHETVTLGYPGSGGPSLDNQNVAGIAAPDYWQGVFGLDATPSNFTTLNEPQASYLATLRNQSRIPSTSWGYTAGAAYRYSKVQGSLTLGGYDASRFSSQNITLPFYEDVSRRFLIQVSAIKYIPTGLSTTTATTTLASDPISLYIDSTVPYIYLPDAMCTKFESAFGLTWNDTTEIYTLNDTMHTSLQNINPNITFTLSTSGGQNLDITLPYKAFDLNASFPVIPDGTINYFPLKRAANDTQYTLGRTFLQEAYLVADYDRSEFTIAPCVWPSTFTSDIRSILPPSANTTSTNGTVAETHKHTSTPVGAIVGGVVGGIALIVGAALLFYLFFYRHRHPKPAARASESSPDVPTTDPSAYAAVAQGDATQVDPTKDKSELSGHYGGTELAAANEQEKRNAELAGTPILGSELASPQPVGSELDSPQIYEMPARESVAREMENPWGHVQNPNTGEEDTNYFDKDKKNRFSFEE</sequence>
<reference evidence="5 6" key="1">
    <citation type="submission" date="2018-05" db="EMBL/GenBank/DDBJ databases">
        <title>Genome sequencing and assembly of the regulated plant pathogen Lachnellula willkommii and related sister species for the development of diagnostic species identification markers.</title>
        <authorList>
            <person name="Giroux E."/>
            <person name="Bilodeau G."/>
        </authorList>
    </citation>
    <scope>NUCLEOTIDE SEQUENCE [LARGE SCALE GENOMIC DNA]</scope>
    <source>
        <strain evidence="5 6">CBS 197.66</strain>
    </source>
</reference>
<dbReference type="AlphaFoldDB" id="A0A8H8RWE4"/>
<comment type="similarity">
    <text evidence="1">Belongs to the peptidase A1 family.</text>
</comment>
<dbReference type="Proteomes" id="UP000462212">
    <property type="component" value="Unassembled WGS sequence"/>
</dbReference>
<evidence type="ECO:0000256" key="2">
    <source>
        <dbReference type="SAM" id="MobiDB-lite"/>
    </source>
</evidence>